<keyword evidence="2" id="KW-0479">Metal-binding</keyword>
<keyword evidence="4" id="KW-0378">Hydrolase</keyword>
<dbReference type="Proteomes" id="UP000831775">
    <property type="component" value="Chromosome"/>
</dbReference>
<evidence type="ECO:0000259" key="3">
    <source>
        <dbReference type="Pfam" id="PF01557"/>
    </source>
</evidence>
<dbReference type="SUPFAM" id="SSF56529">
    <property type="entry name" value="FAH"/>
    <property type="match status" value="1"/>
</dbReference>
<dbReference type="Pfam" id="PF01557">
    <property type="entry name" value="FAA_hydrolase"/>
    <property type="match status" value="1"/>
</dbReference>
<dbReference type="EMBL" id="CP095043">
    <property type="protein sequence ID" value="UOQ59521.1"/>
    <property type="molecule type" value="Genomic_DNA"/>
</dbReference>
<evidence type="ECO:0000256" key="2">
    <source>
        <dbReference type="ARBA" id="ARBA00022723"/>
    </source>
</evidence>
<protein>
    <submittedName>
        <fullName evidence="4">Fumarylacetoacetate hydrolase family protein</fullName>
    </submittedName>
</protein>
<dbReference type="PANTHER" id="PTHR42796">
    <property type="entry name" value="FUMARYLACETOACETATE HYDROLASE DOMAIN-CONTAINING PROTEIN 2A-RELATED"/>
    <property type="match status" value="1"/>
</dbReference>
<proteinExistence type="inferred from homology"/>
<dbReference type="GO" id="GO:0016787">
    <property type="term" value="F:hydrolase activity"/>
    <property type="evidence" value="ECO:0007669"/>
    <property type="project" value="UniProtKB-KW"/>
</dbReference>
<reference evidence="4 5" key="1">
    <citation type="submission" date="2022-04" db="EMBL/GenBank/DDBJ databases">
        <title>Leucobacter sp. isolated from rhizosphere of onion.</title>
        <authorList>
            <person name="Won M."/>
            <person name="Lee C.-M."/>
            <person name="Woen H.-Y."/>
            <person name="Kwon S.-W."/>
        </authorList>
    </citation>
    <scope>NUCLEOTIDE SEQUENCE [LARGE SCALE GENOMIC DNA]</scope>
    <source>
        <strain evidence="4 5">H25R-14</strain>
    </source>
</reference>
<evidence type="ECO:0000256" key="1">
    <source>
        <dbReference type="ARBA" id="ARBA00010211"/>
    </source>
</evidence>
<sequence length="401" mass="42130">MTAHAPAPDQPADWIGAASAGLPAAGAGTLVGRVFEPAADGPTPVLVEAGEVYALTPRFATVSDLTEQPDPATAARAAKGAHLGSFAEIHANSQHGRRDPATPWLLAPHDLHAVKAAGVTFAVSMVERVIEERAGGDQEQAAALREQITEQIGGDLRSLRPGSLRAAELKSYLVERGMWSQYLEVGIGPDAEIFSKALPLASVGVGAEIGVLAASNWNNPEPEAVLVVSSDGRIVGATLGNDVNLRDIEGRSALLLPKAKDNNASSATGPLIRLFDAGFTLDDVHAMEVRLTVRGEDGYVLEAASDMSQISRDPESLVAQLIGPHHQYPDGALLFLGTLFAPVDDRGEAGKGFTHQVGDVVEIHSPLIGTLVNRVQLSEECAPWTFGLTDLMRNLAGRGLL</sequence>
<dbReference type="InterPro" id="IPR011234">
    <property type="entry name" value="Fumarylacetoacetase-like_C"/>
</dbReference>
<dbReference type="InterPro" id="IPR036663">
    <property type="entry name" value="Fumarylacetoacetase_C_sf"/>
</dbReference>
<evidence type="ECO:0000313" key="4">
    <source>
        <dbReference type="EMBL" id="UOQ59521.1"/>
    </source>
</evidence>
<dbReference type="Gene3D" id="3.90.850.10">
    <property type="entry name" value="Fumarylacetoacetase-like, C-terminal domain"/>
    <property type="match status" value="1"/>
</dbReference>
<dbReference type="RefSeq" id="WP_244684573.1">
    <property type="nucleotide sequence ID" value="NZ_CP095043.1"/>
</dbReference>
<dbReference type="InterPro" id="IPR051121">
    <property type="entry name" value="FAH"/>
</dbReference>
<keyword evidence="5" id="KW-1185">Reference proteome</keyword>
<evidence type="ECO:0000313" key="5">
    <source>
        <dbReference type="Proteomes" id="UP000831775"/>
    </source>
</evidence>
<accession>A0ABY4FTE9</accession>
<name>A0ABY4FTE9_9MICO</name>
<comment type="similarity">
    <text evidence="1">Belongs to the FAH family.</text>
</comment>
<gene>
    <name evidence="4" type="ORF">MUN76_10710</name>
</gene>
<feature type="domain" description="Fumarylacetoacetase-like C-terminal" evidence="3">
    <location>
        <begin position="207"/>
        <end position="376"/>
    </location>
</feature>
<dbReference type="PANTHER" id="PTHR42796:SF7">
    <property type="entry name" value="2-DEHYDRO-3-DEOXY-D-ARABINONATE DEHYDRATASE"/>
    <property type="match status" value="1"/>
</dbReference>
<organism evidence="4 5">
    <name type="scientific">Leucobacter rhizosphaerae</name>
    <dbReference type="NCBI Taxonomy" id="2932245"/>
    <lineage>
        <taxon>Bacteria</taxon>
        <taxon>Bacillati</taxon>
        <taxon>Actinomycetota</taxon>
        <taxon>Actinomycetes</taxon>
        <taxon>Micrococcales</taxon>
        <taxon>Microbacteriaceae</taxon>
        <taxon>Leucobacter</taxon>
    </lineage>
</organism>